<name>A0ACB5TQZ9_CANBO</name>
<proteinExistence type="predicted"/>
<dbReference type="EMBL" id="BSXV01001459">
    <property type="protein sequence ID" value="GME92918.1"/>
    <property type="molecule type" value="Genomic_DNA"/>
</dbReference>
<protein>
    <submittedName>
        <fullName evidence="1">Unnamed protein product</fullName>
    </submittedName>
</protein>
<comment type="caution">
    <text evidence="1">The sequence shown here is derived from an EMBL/GenBank/DDBJ whole genome shotgun (WGS) entry which is preliminary data.</text>
</comment>
<sequence length="426" mass="48808">MTDFYPIPDHSHTPQTSNFTCNSCAAQFSSAEFQRLHMKTEWHRYNLKRRVAGLPSVTSAIFSSKVAQSQQQDLEDKNEDELGFYIHRKKKTNFNRQQTKKDSKKLQNRGRIVGSNNINRHLSPASSVLSANSRFSLASSGTSNTHSNSTDTDDLKSESSVAYESDENFNSPSEADTDDEMVDDDLTDEEVEIPISTCFYCGDESSTTEANIEHMFQKHGLYIPDKQYLDDLEGLLQYLAFKIGIENECIKCGFLGKNLTSIRQHVSKKGHCVIPYETRDEREAIAKYYDFSMNKNSSANNEKENENENEIGAEGNEDEDEDEYSCYTTVHIDETGVEMTLPNGKKLGNRRMNRYYRQNIPDERTYDDGERTVSLVYDNSSLKALQALRHSNQEVGVMTMKKNSTELKQKLKKCNHLEYYRNQRFG</sequence>
<dbReference type="Proteomes" id="UP001165101">
    <property type="component" value="Unassembled WGS sequence"/>
</dbReference>
<accession>A0ACB5TQZ9</accession>
<organism evidence="1 2">
    <name type="scientific">Candida boidinii</name>
    <name type="common">Yeast</name>
    <dbReference type="NCBI Taxonomy" id="5477"/>
    <lineage>
        <taxon>Eukaryota</taxon>
        <taxon>Fungi</taxon>
        <taxon>Dikarya</taxon>
        <taxon>Ascomycota</taxon>
        <taxon>Saccharomycotina</taxon>
        <taxon>Pichiomycetes</taxon>
        <taxon>Pichiales</taxon>
        <taxon>Pichiaceae</taxon>
        <taxon>Ogataea</taxon>
        <taxon>Ogataea/Candida clade</taxon>
    </lineage>
</organism>
<gene>
    <name evidence="1" type="ORF">Cboi01_000293700</name>
</gene>
<keyword evidence="2" id="KW-1185">Reference proteome</keyword>
<reference evidence="1" key="1">
    <citation type="submission" date="2023-04" db="EMBL/GenBank/DDBJ databases">
        <title>Candida boidinii NBRC 1967.</title>
        <authorList>
            <person name="Ichikawa N."/>
            <person name="Sato H."/>
            <person name="Tonouchi N."/>
        </authorList>
    </citation>
    <scope>NUCLEOTIDE SEQUENCE</scope>
    <source>
        <strain evidence="1">NBRC 1967</strain>
    </source>
</reference>
<evidence type="ECO:0000313" key="2">
    <source>
        <dbReference type="Proteomes" id="UP001165101"/>
    </source>
</evidence>
<evidence type="ECO:0000313" key="1">
    <source>
        <dbReference type="EMBL" id="GME92918.1"/>
    </source>
</evidence>